<dbReference type="InterPro" id="IPR037523">
    <property type="entry name" value="VOC_core"/>
</dbReference>
<organism evidence="3 4">
    <name type="scientific">Acidithiobacillus ferrooxidans</name>
    <name type="common">Thiobacillus ferrooxidans</name>
    <dbReference type="NCBI Taxonomy" id="920"/>
    <lineage>
        <taxon>Bacteria</taxon>
        <taxon>Pseudomonadati</taxon>
        <taxon>Pseudomonadota</taxon>
        <taxon>Acidithiobacillia</taxon>
        <taxon>Acidithiobacillales</taxon>
        <taxon>Acidithiobacillaceae</taxon>
        <taxon>Acidithiobacillus</taxon>
    </lineage>
</organism>
<dbReference type="OrthoDB" id="9812656at2"/>
<dbReference type="GO" id="GO:0004462">
    <property type="term" value="F:lactoylglutathione lyase activity"/>
    <property type="evidence" value="ECO:0007669"/>
    <property type="project" value="InterPro"/>
</dbReference>
<dbReference type="EMBL" id="LVXZ01000137">
    <property type="protein sequence ID" value="OAP89391.1"/>
    <property type="molecule type" value="Genomic_DNA"/>
</dbReference>
<dbReference type="PANTHER" id="PTHR21366:SF14">
    <property type="entry name" value="GLYOXALASE DOMAIN-CONTAINING PROTEIN 5"/>
    <property type="match status" value="1"/>
</dbReference>
<evidence type="ECO:0000313" key="4">
    <source>
        <dbReference type="Proteomes" id="UP000078302"/>
    </source>
</evidence>
<dbReference type="PROSITE" id="PS51819">
    <property type="entry name" value="VOC"/>
    <property type="match status" value="1"/>
</dbReference>
<proteinExistence type="predicted"/>
<dbReference type="InterPro" id="IPR004360">
    <property type="entry name" value="Glyas_Fos-R_dOase_dom"/>
</dbReference>
<dbReference type="Proteomes" id="UP000078302">
    <property type="component" value="Unassembled WGS sequence"/>
</dbReference>
<accession>A0A179BE27</accession>
<dbReference type="PANTHER" id="PTHR21366">
    <property type="entry name" value="GLYOXALASE FAMILY PROTEIN"/>
    <property type="match status" value="1"/>
</dbReference>
<comment type="caution">
    <text evidence="3">The sequence shown here is derived from an EMBL/GenBank/DDBJ whole genome shotgun (WGS) entry which is preliminary data.</text>
</comment>
<keyword evidence="1" id="KW-0479">Metal-binding</keyword>
<dbReference type="InterPro" id="IPR050383">
    <property type="entry name" value="GlyoxalaseI/FosfomycinResist"/>
</dbReference>
<dbReference type="AlphaFoldDB" id="A0A179BE27"/>
<protein>
    <submittedName>
        <fullName evidence="3">Glyoxalase</fullName>
    </submittedName>
</protein>
<feature type="domain" description="VOC" evidence="2">
    <location>
        <begin position="5"/>
        <end position="125"/>
    </location>
</feature>
<sequence>MRIDHLDHIVLTVTNISATIAFYSRVLGMQEITFGDQRKALAFGQQKINLHSAGRPIAPHAASPTPGTADLCFIVAGGIQEVLAHLQTCGVALEAGPVPRTGATGPIISVYFRDPDGNLLEVATYEYDQPIQLS</sequence>
<reference evidence="3 4" key="1">
    <citation type="submission" date="2016-04" db="EMBL/GenBank/DDBJ databases">
        <title>Acidithiobacillus ferrooxidans genome sequencing and assembly.</title>
        <authorList>
            <person name="Zhou Z."/>
        </authorList>
    </citation>
    <scope>NUCLEOTIDE SEQUENCE [LARGE SCALE GENOMIC DNA]</scope>
    <source>
        <strain evidence="3 4">BY0502</strain>
    </source>
</reference>
<name>A0A179BE27_ACIFR</name>
<dbReference type="GO" id="GO:0046872">
    <property type="term" value="F:metal ion binding"/>
    <property type="evidence" value="ECO:0007669"/>
    <property type="project" value="UniProtKB-KW"/>
</dbReference>
<evidence type="ECO:0000256" key="1">
    <source>
        <dbReference type="ARBA" id="ARBA00022723"/>
    </source>
</evidence>
<dbReference type="RefSeq" id="WP_064219588.1">
    <property type="nucleotide sequence ID" value="NZ_LVXZ01000137.1"/>
</dbReference>
<dbReference type="PROSITE" id="PS00934">
    <property type="entry name" value="GLYOXALASE_I_1"/>
    <property type="match status" value="1"/>
</dbReference>
<dbReference type="Gene3D" id="3.10.180.10">
    <property type="entry name" value="2,3-Dihydroxybiphenyl 1,2-Dioxygenase, domain 1"/>
    <property type="match status" value="1"/>
</dbReference>
<dbReference type="CDD" id="cd07253">
    <property type="entry name" value="GLOD5"/>
    <property type="match status" value="1"/>
</dbReference>
<evidence type="ECO:0000259" key="2">
    <source>
        <dbReference type="PROSITE" id="PS51819"/>
    </source>
</evidence>
<dbReference type="SUPFAM" id="SSF54593">
    <property type="entry name" value="Glyoxalase/Bleomycin resistance protein/Dihydroxybiphenyl dioxygenase"/>
    <property type="match status" value="1"/>
</dbReference>
<keyword evidence="4" id="KW-1185">Reference proteome</keyword>
<dbReference type="InterPro" id="IPR018146">
    <property type="entry name" value="Glyoxalase_1_CS"/>
</dbReference>
<gene>
    <name evidence="3" type="ORF">A4H96_10685</name>
</gene>
<evidence type="ECO:0000313" key="3">
    <source>
        <dbReference type="EMBL" id="OAP89391.1"/>
    </source>
</evidence>
<dbReference type="InterPro" id="IPR029068">
    <property type="entry name" value="Glyas_Bleomycin-R_OHBP_Dase"/>
</dbReference>
<dbReference type="Pfam" id="PF00903">
    <property type="entry name" value="Glyoxalase"/>
    <property type="match status" value="1"/>
</dbReference>